<evidence type="ECO:0000313" key="9">
    <source>
        <dbReference type="Proteomes" id="UP000694388"/>
    </source>
</evidence>
<sequence>PSNLFFFSSSRCLHVLVLCFQIQVRPWVFELATSSLTGQAAPDFTQHVEAQLQRPDALSRKHIRSYQLYSRTSGKHVQILGKRINARAEDGNRFAKLTVETDTFGSRVRIKGAETGYYICMNNRGKLVGKKRGKGPECVFKEIVLENNYTALESVKFAGWYMGFTRKGRPRKGSQTRQHQREVHFMKRFQRRRKQQQRKFIRVPTSPRHRSKRRRGAGGR</sequence>
<evidence type="ECO:0000256" key="7">
    <source>
        <dbReference type="SAM" id="MobiDB-lite"/>
    </source>
</evidence>
<evidence type="ECO:0000313" key="8">
    <source>
        <dbReference type="Ensembl" id="ENSEBUP00000020974.1"/>
    </source>
</evidence>
<dbReference type="GeneTree" id="ENSGT00940000159518"/>
<reference evidence="8" key="2">
    <citation type="submission" date="2025-09" db="UniProtKB">
        <authorList>
            <consortium name="Ensembl"/>
        </authorList>
    </citation>
    <scope>IDENTIFICATION</scope>
</reference>
<keyword evidence="4 6" id="KW-0732">Signal</keyword>
<keyword evidence="5" id="KW-0339">Growth factor</keyword>
<dbReference type="Ensembl" id="ENSEBUT00000021550.1">
    <property type="protein sequence ID" value="ENSEBUP00000020974.1"/>
    <property type="gene ID" value="ENSEBUG00000012960.1"/>
</dbReference>
<dbReference type="SUPFAM" id="SSF50353">
    <property type="entry name" value="Cytokine"/>
    <property type="match status" value="1"/>
</dbReference>
<feature type="chain" id="PRO_5034299207" description="Fibroblast growth factor" evidence="6">
    <location>
        <begin position="20"/>
        <end position="220"/>
    </location>
</feature>
<dbReference type="OMA" id="NEQCKFS"/>
<feature type="signal peptide" evidence="6">
    <location>
        <begin position="1"/>
        <end position="19"/>
    </location>
</feature>
<reference evidence="8" key="1">
    <citation type="submission" date="2025-08" db="UniProtKB">
        <authorList>
            <consortium name="Ensembl"/>
        </authorList>
    </citation>
    <scope>IDENTIFICATION</scope>
</reference>
<dbReference type="PANTHER" id="PTHR11486">
    <property type="entry name" value="FIBROBLAST GROWTH FACTOR"/>
    <property type="match status" value="1"/>
</dbReference>
<dbReference type="GO" id="GO:0008083">
    <property type="term" value="F:growth factor activity"/>
    <property type="evidence" value="ECO:0007669"/>
    <property type="project" value="UniProtKB-KW"/>
</dbReference>
<dbReference type="SMART" id="SM00442">
    <property type="entry name" value="FGF"/>
    <property type="match status" value="1"/>
</dbReference>
<dbReference type="FunFam" id="2.80.10.50:FF:000007">
    <property type="entry name" value="Fibroblast growth factor"/>
    <property type="match status" value="1"/>
</dbReference>
<evidence type="ECO:0000256" key="6">
    <source>
        <dbReference type="RuleBase" id="RU049442"/>
    </source>
</evidence>
<name>A0A8C4QVV2_EPTBU</name>
<organism evidence="8 9">
    <name type="scientific">Eptatretus burgeri</name>
    <name type="common">Inshore hagfish</name>
    <dbReference type="NCBI Taxonomy" id="7764"/>
    <lineage>
        <taxon>Eukaryota</taxon>
        <taxon>Metazoa</taxon>
        <taxon>Chordata</taxon>
        <taxon>Craniata</taxon>
        <taxon>Vertebrata</taxon>
        <taxon>Cyclostomata</taxon>
        <taxon>Myxini</taxon>
        <taxon>Myxiniformes</taxon>
        <taxon>Myxinidae</taxon>
        <taxon>Eptatretinae</taxon>
        <taxon>Eptatretus</taxon>
    </lineage>
</organism>
<dbReference type="InterPro" id="IPR008996">
    <property type="entry name" value="IL1/FGF"/>
</dbReference>
<dbReference type="PRINTS" id="PR00262">
    <property type="entry name" value="IL1HBGF"/>
</dbReference>
<keyword evidence="3" id="KW-0964">Secreted</keyword>
<dbReference type="Proteomes" id="UP000694388">
    <property type="component" value="Unplaced"/>
</dbReference>
<evidence type="ECO:0000256" key="1">
    <source>
        <dbReference type="ARBA" id="ARBA00004613"/>
    </source>
</evidence>
<feature type="region of interest" description="Disordered" evidence="7">
    <location>
        <begin position="190"/>
        <end position="220"/>
    </location>
</feature>
<evidence type="ECO:0000256" key="5">
    <source>
        <dbReference type="ARBA" id="ARBA00023030"/>
    </source>
</evidence>
<comment type="similarity">
    <text evidence="2 6">Belongs to the heparin-binding growth factors family.</text>
</comment>
<protein>
    <recommendedName>
        <fullName evidence="6">Fibroblast growth factor</fullName>
        <shortName evidence="6">FGF</shortName>
    </recommendedName>
</protein>
<dbReference type="Gene3D" id="2.80.10.50">
    <property type="match status" value="1"/>
</dbReference>
<proteinExistence type="inferred from homology"/>
<evidence type="ECO:0000256" key="3">
    <source>
        <dbReference type="ARBA" id="ARBA00022525"/>
    </source>
</evidence>
<dbReference type="GO" id="GO:0005576">
    <property type="term" value="C:extracellular region"/>
    <property type="evidence" value="ECO:0007669"/>
    <property type="project" value="UniProtKB-SubCell"/>
</dbReference>
<dbReference type="PROSITE" id="PS00247">
    <property type="entry name" value="HBGF_FGF"/>
    <property type="match status" value="1"/>
</dbReference>
<accession>A0A8C4QVV2</accession>
<dbReference type="InterPro" id="IPR002209">
    <property type="entry name" value="Fibroblast_GF_fam"/>
</dbReference>
<evidence type="ECO:0000256" key="2">
    <source>
        <dbReference type="ARBA" id="ARBA00007936"/>
    </source>
</evidence>
<dbReference type="AlphaFoldDB" id="A0A8C4QVV2"/>
<dbReference type="Pfam" id="PF00167">
    <property type="entry name" value="FGF"/>
    <property type="match status" value="1"/>
</dbReference>
<evidence type="ECO:0000256" key="4">
    <source>
        <dbReference type="ARBA" id="ARBA00022729"/>
    </source>
</evidence>
<keyword evidence="9" id="KW-1185">Reference proteome</keyword>
<comment type="subcellular location">
    <subcellularLocation>
        <location evidence="1">Secreted</location>
    </subcellularLocation>
</comment>